<dbReference type="EMBL" id="MCBQ01002065">
    <property type="protein sequence ID" value="RKF82816.1"/>
    <property type="molecule type" value="Genomic_DNA"/>
</dbReference>
<keyword evidence="2" id="KW-1185">Reference proteome</keyword>
<evidence type="ECO:0000313" key="1">
    <source>
        <dbReference type="EMBL" id="RKF82816.1"/>
    </source>
</evidence>
<organism evidence="1 2">
    <name type="scientific">Golovinomyces cichoracearum</name>
    <dbReference type="NCBI Taxonomy" id="62708"/>
    <lineage>
        <taxon>Eukaryota</taxon>
        <taxon>Fungi</taxon>
        <taxon>Dikarya</taxon>
        <taxon>Ascomycota</taxon>
        <taxon>Pezizomycotina</taxon>
        <taxon>Leotiomycetes</taxon>
        <taxon>Erysiphales</taxon>
        <taxon>Erysiphaceae</taxon>
        <taxon>Golovinomyces</taxon>
    </lineage>
</organism>
<evidence type="ECO:0000313" key="2">
    <source>
        <dbReference type="Proteomes" id="UP000283383"/>
    </source>
</evidence>
<reference evidence="1 2" key="1">
    <citation type="journal article" date="2018" name="BMC Genomics">
        <title>Comparative genome analyses reveal sequence features reflecting distinct modes of host-adaptation between dicot and monocot powdery mildew.</title>
        <authorList>
            <person name="Wu Y."/>
            <person name="Ma X."/>
            <person name="Pan Z."/>
            <person name="Kale S.D."/>
            <person name="Song Y."/>
            <person name="King H."/>
            <person name="Zhang Q."/>
            <person name="Presley C."/>
            <person name="Deng X."/>
            <person name="Wei C.I."/>
            <person name="Xiao S."/>
        </authorList>
    </citation>
    <scope>NUCLEOTIDE SEQUENCE [LARGE SCALE GENOMIC DNA]</scope>
    <source>
        <strain evidence="1">UMSG3</strain>
    </source>
</reference>
<name>A0A420J7S8_9PEZI</name>
<gene>
    <name evidence="1" type="ORF">GcM3_020021</name>
</gene>
<proteinExistence type="predicted"/>
<sequence length="44" mass="4917">MDGNQTETVSREIKWGNSSINKRRKAGLKPCAFLHALSATRQSK</sequence>
<protein>
    <submittedName>
        <fullName evidence="1">Uncharacterized protein</fullName>
    </submittedName>
</protein>
<accession>A0A420J7S8</accession>
<dbReference type="Proteomes" id="UP000283383">
    <property type="component" value="Unassembled WGS sequence"/>
</dbReference>
<dbReference type="AlphaFoldDB" id="A0A420J7S8"/>
<comment type="caution">
    <text evidence="1">The sequence shown here is derived from an EMBL/GenBank/DDBJ whole genome shotgun (WGS) entry which is preliminary data.</text>
</comment>